<dbReference type="SUPFAM" id="SSF47413">
    <property type="entry name" value="lambda repressor-like DNA-binding domains"/>
    <property type="match status" value="1"/>
</dbReference>
<evidence type="ECO:0000259" key="2">
    <source>
        <dbReference type="PROSITE" id="PS50943"/>
    </source>
</evidence>
<dbReference type="PANTHER" id="PTHR46558:SF11">
    <property type="entry name" value="HTH-TYPE TRANSCRIPTIONAL REGULATOR XRE"/>
    <property type="match status" value="1"/>
</dbReference>
<dbReference type="Proteomes" id="UP001519272">
    <property type="component" value="Unassembled WGS sequence"/>
</dbReference>
<organism evidence="3 4">
    <name type="scientific">Paenibacillus turicensis</name>
    <dbReference type="NCBI Taxonomy" id="160487"/>
    <lineage>
        <taxon>Bacteria</taxon>
        <taxon>Bacillati</taxon>
        <taxon>Bacillota</taxon>
        <taxon>Bacilli</taxon>
        <taxon>Bacillales</taxon>
        <taxon>Paenibacillaceae</taxon>
        <taxon>Paenibacillus</taxon>
    </lineage>
</organism>
<dbReference type="CDD" id="cd00093">
    <property type="entry name" value="HTH_XRE"/>
    <property type="match status" value="1"/>
</dbReference>
<dbReference type="PROSITE" id="PS50943">
    <property type="entry name" value="HTH_CROC1"/>
    <property type="match status" value="1"/>
</dbReference>
<accession>A0ABS4FU77</accession>
<dbReference type="EMBL" id="JAGGKG010000013">
    <property type="protein sequence ID" value="MBP1906117.1"/>
    <property type="molecule type" value="Genomic_DNA"/>
</dbReference>
<keyword evidence="4" id="KW-1185">Reference proteome</keyword>
<dbReference type="Gene3D" id="1.10.260.40">
    <property type="entry name" value="lambda repressor-like DNA-binding domains"/>
    <property type="match status" value="1"/>
</dbReference>
<sequence length="375" mass="43393">MLLSVGEVITEQRKKKRVTQQELADFIGVTKASVSKWETNQSYPDITLLPLLAAYFDVSIDSLLNYNSQLTSEEIRNIYRSIQSTLNTCPEEALDSLNRLIRRYYSCYPFVLQMGLFILNHFDLLPGENREHKFAVYIAKAQQLFQHVASNATEAKLLDEAHKFQAYTLFMLGEYDKVLALLGQYTPACFPIEPLIAGAFQQKGENEKAIGVLQSGIFQNVVVTMSFLTNYLQLLLEQPHQFRETVEKGRSLAQVFDFEQLNPIPYLNFLSSAAYGYAIFQDGEHLAPILNEYIHVLQRTTFPVVIHGDSYFDHIDDWIKQLDLGNQLPRETSQIKKDFINLFLHNPVFEPYKQKENFNPIFENLEKMRKEEEHE</sequence>
<evidence type="ECO:0000256" key="1">
    <source>
        <dbReference type="ARBA" id="ARBA00023125"/>
    </source>
</evidence>
<name>A0ABS4FU77_9BACL</name>
<dbReference type="InterPro" id="IPR001387">
    <property type="entry name" value="Cro/C1-type_HTH"/>
</dbReference>
<gene>
    <name evidence="3" type="ORF">J2Z32_002766</name>
</gene>
<dbReference type="RefSeq" id="WP_210089727.1">
    <property type="nucleotide sequence ID" value="NZ_JAGGKG010000013.1"/>
</dbReference>
<dbReference type="PANTHER" id="PTHR46558">
    <property type="entry name" value="TRACRIPTIONAL REGULATORY PROTEIN-RELATED-RELATED"/>
    <property type="match status" value="1"/>
</dbReference>
<dbReference type="Pfam" id="PF01381">
    <property type="entry name" value="HTH_3"/>
    <property type="match status" value="1"/>
</dbReference>
<proteinExistence type="predicted"/>
<evidence type="ECO:0000313" key="3">
    <source>
        <dbReference type="EMBL" id="MBP1906117.1"/>
    </source>
</evidence>
<reference evidence="3 4" key="1">
    <citation type="submission" date="2021-03" db="EMBL/GenBank/DDBJ databases">
        <title>Genomic Encyclopedia of Type Strains, Phase IV (KMG-IV): sequencing the most valuable type-strain genomes for metagenomic binning, comparative biology and taxonomic classification.</title>
        <authorList>
            <person name="Goeker M."/>
        </authorList>
    </citation>
    <scope>NUCLEOTIDE SEQUENCE [LARGE SCALE GENOMIC DNA]</scope>
    <source>
        <strain evidence="3 4">DSM 14349</strain>
    </source>
</reference>
<evidence type="ECO:0000313" key="4">
    <source>
        <dbReference type="Proteomes" id="UP001519272"/>
    </source>
</evidence>
<feature type="domain" description="HTH cro/C1-type" evidence="2">
    <location>
        <begin position="9"/>
        <end position="63"/>
    </location>
</feature>
<dbReference type="InterPro" id="IPR010982">
    <property type="entry name" value="Lambda_DNA-bd_dom_sf"/>
</dbReference>
<protein>
    <submittedName>
        <fullName evidence="3">Transcriptional regulator with XRE-family HTH domain</fullName>
    </submittedName>
</protein>
<keyword evidence="1" id="KW-0238">DNA-binding</keyword>
<comment type="caution">
    <text evidence="3">The sequence shown here is derived from an EMBL/GenBank/DDBJ whole genome shotgun (WGS) entry which is preliminary data.</text>
</comment>
<dbReference type="SMART" id="SM00530">
    <property type="entry name" value="HTH_XRE"/>
    <property type="match status" value="1"/>
</dbReference>